<organism evidence="12 13">
    <name type="scientific">Actinacidiphila alni</name>
    <dbReference type="NCBI Taxonomy" id="380248"/>
    <lineage>
        <taxon>Bacteria</taxon>
        <taxon>Bacillati</taxon>
        <taxon>Actinomycetota</taxon>
        <taxon>Actinomycetes</taxon>
        <taxon>Kitasatosporales</taxon>
        <taxon>Streptomycetaceae</taxon>
        <taxon>Actinacidiphila</taxon>
    </lineage>
</organism>
<evidence type="ECO:0000259" key="11">
    <source>
        <dbReference type="PROSITE" id="PS51755"/>
    </source>
</evidence>
<dbReference type="Gene3D" id="1.10.10.10">
    <property type="entry name" value="Winged helix-like DNA-binding domain superfamily/Winged helix DNA-binding domain"/>
    <property type="match status" value="1"/>
</dbReference>
<keyword evidence="4" id="KW-0805">Transcription regulation</keyword>
<reference evidence="12 13" key="1">
    <citation type="submission" date="2016-10" db="EMBL/GenBank/DDBJ databases">
        <authorList>
            <person name="de Groot N.N."/>
        </authorList>
    </citation>
    <scope>NUCLEOTIDE SEQUENCE [LARGE SCALE GENOMIC DNA]</scope>
    <source>
        <strain evidence="12 13">CGMCC 4.3510</strain>
    </source>
</reference>
<dbReference type="PROSITE" id="PS51755">
    <property type="entry name" value="OMPR_PHOB"/>
    <property type="match status" value="1"/>
</dbReference>
<dbReference type="AlphaFoldDB" id="A0A1I1XTY2"/>
<dbReference type="GO" id="GO:0005829">
    <property type="term" value="C:cytosol"/>
    <property type="evidence" value="ECO:0007669"/>
    <property type="project" value="TreeGrafter"/>
</dbReference>
<dbReference type="Gene3D" id="6.10.250.690">
    <property type="match status" value="1"/>
</dbReference>
<evidence type="ECO:0000313" key="12">
    <source>
        <dbReference type="EMBL" id="SFE10805.1"/>
    </source>
</evidence>
<dbReference type="InterPro" id="IPR036388">
    <property type="entry name" value="WH-like_DNA-bd_sf"/>
</dbReference>
<dbReference type="FunFam" id="1.10.10.10:FF:000005">
    <property type="entry name" value="Two-component system response regulator"/>
    <property type="match status" value="1"/>
</dbReference>
<dbReference type="Pfam" id="PF00486">
    <property type="entry name" value="Trans_reg_C"/>
    <property type="match status" value="1"/>
</dbReference>
<feature type="DNA-binding region" description="OmpR/PhoB-type" evidence="8">
    <location>
        <begin position="138"/>
        <end position="236"/>
    </location>
</feature>
<dbReference type="STRING" id="380248.SAMN05216251_101538"/>
<feature type="modified residue" description="4-aspartylphosphate" evidence="7">
    <location>
        <position position="65"/>
    </location>
</feature>
<dbReference type="InterPro" id="IPR011006">
    <property type="entry name" value="CheY-like_superfamily"/>
</dbReference>
<evidence type="ECO:0000259" key="10">
    <source>
        <dbReference type="PROSITE" id="PS50110"/>
    </source>
</evidence>
<dbReference type="Proteomes" id="UP000199323">
    <property type="component" value="Unassembled WGS sequence"/>
</dbReference>
<dbReference type="SUPFAM" id="SSF52172">
    <property type="entry name" value="CheY-like"/>
    <property type="match status" value="1"/>
</dbReference>
<dbReference type="GO" id="GO:0032993">
    <property type="term" value="C:protein-DNA complex"/>
    <property type="evidence" value="ECO:0007669"/>
    <property type="project" value="TreeGrafter"/>
</dbReference>
<evidence type="ECO:0000256" key="8">
    <source>
        <dbReference type="PROSITE-ProRule" id="PRU01091"/>
    </source>
</evidence>
<dbReference type="GO" id="GO:0000976">
    <property type="term" value="F:transcription cis-regulatory region binding"/>
    <property type="evidence" value="ECO:0007669"/>
    <property type="project" value="TreeGrafter"/>
</dbReference>
<dbReference type="InterPro" id="IPR001789">
    <property type="entry name" value="Sig_transdc_resp-reg_receiver"/>
</dbReference>
<evidence type="ECO:0000313" key="13">
    <source>
        <dbReference type="Proteomes" id="UP000199323"/>
    </source>
</evidence>
<evidence type="ECO:0000256" key="9">
    <source>
        <dbReference type="SAM" id="MobiDB-lite"/>
    </source>
</evidence>
<feature type="domain" description="Response regulatory" evidence="10">
    <location>
        <begin position="16"/>
        <end position="130"/>
    </location>
</feature>
<keyword evidence="3" id="KW-0902">Two-component regulatory system</keyword>
<dbReference type="PANTHER" id="PTHR48111:SF22">
    <property type="entry name" value="REGULATOR OF RPOS"/>
    <property type="match status" value="1"/>
</dbReference>
<evidence type="ECO:0000256" key="6">
    <source>
        <dbReference type="ARBA" id="ARBA00023163"/>
    </source>
</evidence>
<evidence type="ECO:0000256" key="1">
    <source>
        <dbReference type="ARBA" id="ARBA00004496"/>
    </source>
</evidence>
<evidence type="ECO:0000256" key="4">
    <source>
        <dbReference type="ARBA" id="ARBA00023015"/>
    </source>
</evidence>
<dbReference type="PANTHER" id="PTHR48111">
    <property type="entry name" value="REGULATOR OF RPOS"/>
    <property type="match status" value="1"/>
</dbReference>
<keyword evidence="13" id="KW-1185">Reference proteome</keyword>
<dbReference type="GO" id="GO:0006355">
    <property type="term" value="P:regulation of DNA-templated transcription"/>
    <property type="evidence" value="ECO:0007669"/>
    <property type="project" value="InterPro"/>
</dbReference>
<dbReference type="GO" id="GO:0000156">
    <property type="term" value="F:phosphorelay response regulator activity"/>
    <property type="evidence" value="ECO:0007669"/>
    <property type="project" value="TreeGrafter"/>
</dbReference>
<evidence type="ECO:0000256" key="5">
    <source>
        <dbReference type="ARBA" id="ARBA00023125"/>
    </source>
</evidence>
<dbReference type="SMART" id="SM00862">
    <property type="entry name" value="Trans_reg_C"/>
    <property type="match status" value="1"/>
</dbReference>
<evidence type="ECO:0000256" key="7">
    <source>
        <dbReference type="PROSITE-ProRule" id="PRU00169"/>
    </source>
</evidence>
<dbReference type="InterPro" id="IPR039420">
    <property type="entry name" value="WalR-like"/>
</dbReference>
<feature type="domain" description="OmpR/PhoB-type" evidence="11">
    <location>
        <begin position="138"/>
        <end position="236"/>
    </location>
</feature>
<dbReference type="EMBL" id="FONG01000001">
    <property type="protein sequence ID" value="SFE10805.1"/>
    <property type="molecule type" value="Genomic_DNA"/>
</dbReference>
<comment type="subcellular location">
    <subcellularLocation>
        <location evidence="1">Cytoplasm</location>
    </subcellularLocation>
</comment>
<evidence type="ECO:0000256" key="2">
    <source>
        <dbReference type="ARBA" id="ARBA00022553"/>
    </source>
</evidence>
<evidence type="ECO:0000256" key="3">
    <source>
        <dbReference type="ARBA" id="ARBA00023012"/>
    </source>
</evidence>
<gene>
    <name evidence="12" type="ORF">SAMN05216251_101538</name>
</gene>
<sequence>MTSMDSAQPGGPGPGSVMVVDDDAAVRRSLGRALRLRGFTVTEADGGAAALDLLARTPPDILVLDISMPDVDGIEVCRTLRAGGDDLPVLVLSALDEVADRVAGLQAGADDYLVKPFALEELVLRLHALLRRRPPRPDGQVRACGLVLDPAARTAARDGEPLELTRREFELLEFLVRNAGLVLTRDQLLDRVWGYDFDVRTDAVDTFVSYLRKKLEAGGRPRVLHTVRGVGFVLRDDERGNQGGRERGDDRSHGDGRGRTP</sequence>
<dbReference type="RefSeq" id="WP_407640606.1">
    <property type="nucleotide sequence ID" value="NZ_FONG01000001.1"/>
</dbReference>
<dbReference type="CDD" id="cd00383">
    <property type="entry name" value="trans_reg_C"/>
    <property type="match status" value="1"/>
</dbReference>
<dbReference type="SMART" id="SM00448">
    <property type="entry name" value="REC"/>
    <property type="match status" value="1"/>
</dbReference>
<feature type="region of interest" description="Disordered" evidence="9">
    <location>
        <begin position="235"/>
        <end position="261"/>
    </location>
</feature>
<dbReference type="Gene3D" id="3.40.50.2300">
    <property type="match status" value="1"/>
</dbReference>
<accession>A0A1I1XTY2</accession>
<dbReference type="InterPro" id="IPR001867">
    <property type="entry name" value="OmpR/PhoB-type_DNA-bd"/>
</dbReference>
<dbReference type="PROSITE" id="PS50110">
    <property type="entry name" value="RESPONSE_REGULATORY"/>
    <property type="match status" value="1"/>
</dbReference>
<keyword evidence="6" id="KW-0804">Transcription</keyword>
<keyword evidence="5 8" id="KW-0238">DNA-binding</keyword>
<dbReference type="Pfam" id="PF00072">
    <property type="entry name" value="Response_reg"/>
    <property type="match status" value="1"/>
</dbReference>
<keyword evidence="2 7" id="KW-0597">Phosphoprotein</keyword>
<name>A0A1I1XTY2_9ACTN</name>
<protein>
    <submittedName>
        <fullName evidence="12">Two-component system, OmpR family, response regulator PrrA</fullName>
    </submittedName>
</protein>
<proteinExistence type="predicted"/>